<dbReference type="AlphaFoldDB" id="A0A0J5X0B4"/>
<evidence type="ECO:0000313" key="2">
    <source>
        <dbReference type="EMBL" id="KML60449.1"/>
    </source>
</evidence>
<gene>
    <name evidence="2" type="ORF">VL15_08605</name>
</gene>
<evidence type="ECO:0000259" key="1">
    <source>
        <dbReference type="Pfam" id="PF20680"/>
    </source>
</evidence>
<protein>
    <recommendedName>
        <fullName evidence="1">DUF6817 domain-containing protein</fullName>
    </recommendedName>
</protein>
<dbReference type="PANTHER" id="PTHR37391">
    <property type="entry name" value="E3 UBIQUITIN-PROTEIN LIGASE"/>
    <property type="match status" value="1"/>
</dbReference>
<organism evidence="2 3">
    <name type="scientific">Burkholderia cepacia</name>
    <name type="common">Pseudomonas cepacia</name>
    <dbReference type="NCBI Taxonomy" id="292"/>
    <lineage>
        <taxon>Bacteria</taxon>
        <taxon>Pseudomonadati</taxon>
        <taxon>Pseudomonadota</taxon>
        <taxon>Betaproteobacteria</taxon>
        <taxon>Burkholderiales</taxon>
        <taxon>Burkholderiaceae</taxon>
        <taxon>Burkholderia</taxon>
        <taxon>Burkholderia cepacia complex</taxon>
    </lineage>
</organism>
<comment type="caution">
    <text evidence="2">The sequence shown here is derived from an EMBL/GenBank/DDBJ whole genome shotgun (WGS) entry which is preliminary data.</text>
</comment>
<dbReference type="InterPro" id="IPR049202">
    <property type="entry name" value="DUF6817"/>
</dbReference>
<reference evidence="2 3" key="1">
    <citation type="submission" date="2015-05" db="EMBL/GenBank/DDBJ databases">
        <title>Draft genome of Burkholderia cepacia LK29.</title>
        <authorList>
            <person name="Chan X.Y."/>
        </authorList>
    </citation>
    <scope>NUCLEOTIDE SEQUENCE [LARGE SCALE GENOMIC DNA]</scope>
    <source>
        <strain evidence="2 3">LK29</strain>
    </source>
</reference>
<accession>A0A0J5X0B4</accession>
<feature type="domain" description="DUF6817" evidence="1">
    <location>
        <begin position="20"/>
        <end position="99"/>
    </location>
</feature>
<name>A0A0J5X0B4_BURCE</name>
<proteinExistence type="predicted"/>
<dbReference type="Pfam" id="PF20680">
    <property type="entry name" value="DUF6817"/>
    <property type="match status" value="1"/>
</dbReference>
<dbReference type="Proteomes" id="UP000036338">
    <property type="component" value="Unassembled WGS sequence"/>
</dbReference>
<dbReference type="RefSeq" id="WP_048244893.1">
    <property type="nucleotide sequence ID" value="NZ_LDWR01000014.1"/>
</dbReference>
<dbReference type="EMBL" id="LDWR01000014">
    <property type="protein sequence ID" value="KML60449.1"/>
    <property type="molecule type" value="Genomic_DNA"/>
</dbReference>
<dbReference type="PANTHER" id="PTHR37391:SF2">
    <property type="entry name" value="E3 UBIQUITIN-PROTEIN LIGASE"/>
    <property type="match status" value="1"/>
</dbReference>
<sequence>MRDAPIDADRLNATLALVADAMRIAHSGSTLWDHLLGTYEVLSGWGAEPDTCLAGLIHSIYSTQYFRHRVVAPGERERVAMVVGQRIEALAHAFCVLDRDSLRRASERLDLAPVRRPLRIRTHAGDGELHVTAAQCRALRLLDLANEAEQRRTLFRIDGSWLSVMCKGFRSIGFVPRSFIRAPSISDVQERRLSTLYEHALAAPSSHASQALRACIQLAPQCAEPRFLLAALRLQAGDFHAAYVEASTGIANLDGWGAPWDARIPGQGWRFLGEQLAMAARATHRNAPGIYQQILSRIRQ</sequence>
<evidence type="ECO:0000313" key="3">
    <source>
        <dbReference type="Proteomes" id="UP000036338"/>
    </source>
</evidence>
<dbReference type="PATRIC" id="fig|292.27.peg.1306"/>